<sequence length="50" mass="5366">MATVECGYDAPATFLVRDGCEPGLLRGVVMRDNWNGLDLGKALEAEVAKI</sequence>
<dbReference type="STRING" id="68895.RR42_s0738"/>
<gene>
    <name evidence="1" type="ORF">RR42_s0738</name>
</gene>
<dbReference type="Proteomes" id="UP000031843">
    <property type="component" value="Chromosome secondary"/>
</dbReference>
<dbReference type="KEGG" id="cbw:RR42_s0738"/>
<evidence type="ECO:0000313" key="1">
    <source>
        <dbReference type="EMBL" id="AJG22329.1"/>
    </source>
</evidence>
<proteinExistence type="predicted"/>
<evidence type="ECO:0000313" key="2">
    <source>
        <dbReference type="Proteomes" id="UP000031843"/>
    </source>
</evidence>
<accession>A0A0C4YK39</accession>
<dbReference type="EMBL" id="CP010537">
    <property type="protein sequence ID" value="AJG22329.1"/>
    <property type="molecule type" value="Genomic_DNA"/>
</dbReference>
<name>A0A0C4YK39_9BURK</name>
<dbReference type="AlphaFoldDB" id="A0A0C4YK39"/>
<organism evidence="1 2">
    <name type="scientific">Cupriavidus basilensis</name>
    <dbReference type="NCBI Taxonomy" id="68895"/>
    <lineage>
        <taxon>Bacteria</taxon>
        <taxon>Pseudomonadati</taxon>
        <taxon>Pseudomonadota</taxon>
        <taxon>Betaproteobacteria</taxon>
        <taxon>Burkholderiales</taxon>
        <taxon>Burkholderiaceae</taxon>
        <taxon>Cupriavidus</taxon>
    </lineage>
</organism>
<protein>
    <submittedName>
        <fullName evidence="1">Cation efflux system protein</fullName>
    </submittedName>
</protein>
<keyword evidence="2" id="KW-1185">Reference proteome</keyword>
<reference evidence="1 2" key="1">
    <citation type="journal article" date="2015" name="Genome Announc.">
        <title>Complete Genome Sequence of Cupriavidus basilensis 4G11, Isolated from the Oak Ridge Field Research Center Site.</title>
        <authorList>
            <person name="Ray J."/>
            <person name="Waters R.J."/>
            <person name="Skerker J.M."/>
            <person name="Kuehl J.V."/>
            <person name="Price M.N."/>
            <person name="Huang J."/>
            <person name="Chakraborty R."/>
            <person name="Arkin A.P."/>
            <person name="Deutschbauer A."/>
        </authorList>
    </citation>
    <scope>NUCLEOTIDE SEQUENCE [LARGE SCALE GENOMIC DNA]</scope>
    <source>
        <strain evidence="1">4G11</strain>
    </source>
</reference>